<dbReference type="RefSeq" id="WP_177245466.1">
    <property type="nucleotide sequence ID" value="NZ_FOQY01000041.1"/>
</dbReference>
<feature type="region of interest" description="Disordered" evidence="1">
    <location>
        <begin position="33"/>
        <end position="54"/>
    </location>
</feature>
<protein>
    <submittedName>
        <fullName evidence="2">Uncharacterized protein</fullName>
    </submittedName>
</protein>
<dbReference type="Proteomes" id="UP000199111">
    <property type="component" value="Unassembled WGS sequence"/>
</dbReference>
<keyword evidence="3" id="KW-1185">Reference proteome</keyword>
<sequence>MNDSIDGLVPALARLDRDAARARLTLAAGGTQEDAEAVMSGDLRTDSPDNLRGA</sequence>
<gene>
    <name evidence="2" type="ORF">SAMN05216275_14184</name>
</gene>
<accession>A0A1I4DJP5</accession>
<name>A0A1I4DJP5_9ACTN</name>
<organism evidence="2 3">
    <name type="scientific">Streptosporangium canum</name>
    <dbReference type="NCBI Taxonomy" id="324952"/>
    <lineage>
        <taxon>Bacteria</taxon>
        <taxon>Bacillati</taxon>
        <taxon>Actinomycetota</taxon>
        <taxon>Actinomycetes</taxon>
        <taxon>Streptosporangiales</taxon>
        <taxon>Streptosporangiaceae</taxon>
        <taxon>Streptosporangium</taxon>
    </lineage>
</organism>
<dbReference type="AlphaFoldDB" id="A0A1I4DJP5"/>
<evidence type="ECO:0000256" key="1">
    <source>
        <dbReference type="SAM" id="MobiDB-lite"/>
    </source>
</evidence>
<proteinExistence type="predicted"/>
<feature type="compositionally biased region" description="Basic and acidic residues" evidence="1">
    <location>
        <begin position="43"/>
        <end position="54"/>
    </location>
</feature>
<reference evidence="3" key="1">
    <citation type="submission" date="2016-10" db="EMBL/GenBank/DDBJ databases">
        <authorList>
            <person name="Varghese N."/>
            <person name="Submissions S."/>
        </authorList>
    </citation>
    <scope>NUCLEOTIDE SEQUENCE [LARGE SCALE GENOMIC DNA]</scope>
    <source>
        <strain evidence="3">CGMCC 4.2126</strain>
    </source>
</reference>
<evidence type="ECO:0000313" key="3">
    <source>
        <dbReference type="Proteomes" id="UP000199111"/>
    </source>
</evidence>
<evidence type="ECO:0000313" key="2">
    <source>
        <dbReference type="EMBL" id="SFK92970.1"/>
    </source>
</evidence>
<dbReference type="EMBL" id="FOQY01000041">
    <property type="protein sequence ID" value="SFK92970.1"/>
    <property type="molecule type" value="Genomic_DNA"/>
</dbReference>
<dbReference type="GeneID" id="96304194"/>